<comment type="caution">
    <text evidence="1">The sequence shown here is derived from an EMBL/GenBank/DDBJ whole genome shotgun (WGS) entry which is preliminary data.</text>
</comment>
<gene>
    <name evidence="1" type="ORF">G7Y82_14880</name>
</gene>
<organism evidence="1 2">
    <name type="scientific">Solimonas marina</name>
    <dbReference type="NCBI Taxonomy" id="2714601"/>
    <lineage>
        <taxon>Bacteria</taxon>
        <taxon>Pseudomonadati</taxon>
        <taxon>Pseudomonadota</taxon>
        <taxon>Gammaproteobacteria</taxon>
        <taxon>Nevskiales</taxon>
        <taxon>Nevskiaceae</taxon>
        <taxon>Solimonas</taxon>
    </lineage>
</organism>
<dbReference type="Proteomes" id="UP000653472">
    <property type="component" value="Unassembled WGS sequence"/>
</dbReference>
<name>A0A970B5P1_9GAMM</name>
<evidence type="ECO:0000313" key="1">
    <source>
        <dbReference type="EMBL" id="NKF23602.1"/>
    </source>
</evidence>
<proteinExistence type="predicted"/>
<dbReference type="AlphaFoldDB" id="A0A970B5P1"/>
<accession>A0A970B5P1</accession>
<evidence type="ECO:0000313" key="2">
    <source>
        <dbReference type="Proteomes" id="UP000653472"/>
    </source>
</evidence>
<reference evidence="1" key="1">
    <citation type="submission" date="2020-03" db="EMBL/GenBank/DDBJ databases">
        <title>Solimonas marina sp. nov., isolated from deep seawater of the Pacific Ocean.</title>
        <authorList>
            <person name="Liu X."/>
            <person name="Lai Q."/>
            <person name="Sun F."/>
            <person name="Gai Y."/>
            <person name="Li G."/>
            <person name="Shao Z."/>
        </authorList>
    </citation>
    <scope>NUCLEOTIDE SEQUENCE</scope>
    <source>
        <strain evidence="1">C16B3</strain>
    </source>
</reference>
<sequence>MDREETQAIASLVHKIEEQLIELRGAEIANTLALRALIDAHPDAEELRTAIATDLGDAWPADPQAGTEERALRSAVQRTLKQLGC</sequence>
<dbReference type="EMBL" id="JAAVXB010000009">
    <property type="protein sequence ID" value="NKF23602.1"/>
    <property type="molecule type" value="Genomic_DNA"/>
</dbReference>
<dbReference type="RefSeq" id="WP_168148934.1">
    <property type="nucleotide sequence ID" value="NZ_JAAVXB010000009.1"/>
</dbReference>
<keyword evidence="2" id="KW-1185">Reference proteome</keyword>
<protein>
    <submittedName>
        <fullName evidence="1">Uncharacterized protein</fullName>
    </submittedName>
</protein>